<comment type="catalytic activity">
    <reaction evidence="4">
        <text>S-adenosyl 3-(methylsulfanyl)propylamine + spermidine = thermospermine + S-methyl-5'-thioadenosine + H(+)</text>
        <dbReference type="Rhea" id="RHEA:30515"/>
        <dbReference type="ChEBI" id="CHEBI:15378"/>
        <dbReference type="ChEBI" id="CHEBI:17509"/>
        <dbReference type="ChEBI" id="CHEBI:57443"/>
        <dbReference type="ChEBI" id="CHEBI:57834"/>
        <dbReference type="ChEBI" id="CHEBI:59903"/>
        <dbReference type="EC" id="2.5.1.79"/>
    </reaction>
</comment>
<proteinExistence type="inferred from homology"/>
<dbReference type="Pfam" id="PF01564">
    <property type="entry name" value="Spermine_synth"/>
    <property type="match status" value="1"/>
</dbReference>
<dbReference type="PANTHER" id="PTHR43317">
    <property type="entry name" value="THERMOSPERMINE SYNTHASE ACAULIS5"/>
    <property type="match status" value="1"/>
</dbReference>
<accession>A0A0F9K9I8</accession>
<dbReference type="PROSITE" id="PS51006">
    <property type="entry name" value="PABS_2"/>
    <property type="match status" value="1"/>
</dbReference>
<name>A0A0F9K9I8_9ZZZZ</name>
<evidence type="ECO:0000256" key="3">
    <source>
        <dbReference type="ARBA" id="ARBA00023115"/>
    </source>
</evidence>
<evidence type="ECO:0000256" key="5">
    <source>
        <dbReference type="ARBA" id="ARBA00049721"/>
    </source>
</evidence>
<dbReference type="Pfam" id="PF17284">
    <property type="entry name" value="Spermine_synt_N"/>
    <property type="match status" value="1"/>
</dbReference>
<dbReference type="InterPro" id="IPR029063">
    <property type="entry name" value="SAM-dependent_MTases_sf"/>
</dbReference>
<sequence>MNDTLTNLKTLYQEKSDYADIKIYETEDGRIILTLDTFIQFIEGKDEEIYHKILTFSPLRCNPIAKDFLILGGGDGLVAREILKYCKDSTITLVDLDYKVISLCMKNERIRKLNEDSLKFCNIIIDNALTWVSKCKEKFDIIICDFPDPNSPELEKLYTEDFYKEINLLLRKGGIIRIQTHSDITDKISEIIKKILGNSEIIKYSMPFLSDGAIVLGKNV</sequence>
<keyword evidence="3" id="KW-0620">Polyamine biosynthesis</keyword>
<dbReference type="InterPro" id="IPR030374">
    <property type="entry name" value="PABS"/>
</dbReference>
<feature type="domain" description="PABS" evidence="6">
    <location>
        <begin position="1"/>
        <end position="220"/>
    </location>
</feature>
<dbReference type="GO" id="GO:0010487">
    <property type="term" value="F:thermospermine synthase activity"/>
    <property type="evidence" value="ECO:0007669"/>
    <property type="project" value="UniProtKB-EC"/>
</dbReference>
<dbReference type="SUPFAM" id="SSF53335">
    <property type="entry name" value="S-adenosyl-L-methionine-dependent methyltransferases"/>
    <property type="match status" value="1"/>
</dbReference>
<organism evidence="7">
    <name type="scientific">marine sediment metagenome</name>
    <dbReference type="NCBI Taxonomy" id="412755"/>
    <lineage>
        <taxon>unclassified sequences</taxon>
        <taxon>metagenomes</taxon>
        <taxon>ecological metagenomes</taxon>
    </lineage>
</organism>
<evidence type="ECO:0000256" key="1">
    <source>
        <dbReference type="ARBA" id="ARBA00007867"/>
    </source>
</evidence>
<dbReference type="HAMAP" id="MF_00198">
    <property type="entry name" value="Spermidine_synth"/>
    <property type="match status" value="1"/>
</dbReference>
<dbReference type="EMBL" id="LAZR01009667">
    <property type="protein sequence ID" value="KKM71301.1"/>
    <property type="molecule type" value="Genomic_DNA"/>
</dbReference>
<dbReference type="EC" id="2.5.1.79" evidence="5"/>
<comment type="similarity">
    <text evidence="1">Belongs to the spermidine/spermine synthase family.</text>
</comment>
<protein>
    <recommendedName>
        <fullName evidence="5">thermospermine synthase</fullName>
        <ecNumber evidence="5">2.5.1.79</ecNumber>
    </recommendedName>
</protein>
<evidence type="ECO:0000259" key="6">
    <source>
        <dbReference type="PROSITE" id="PS51006"/>
    </source>
</evidence>
<evidence type="ECO:0000256" key="2">
    <source>
        <dbReference type="ARBA" id="ARBA00022679"/>
    </source>
</evidence>
<gene>
    <name evidence="7" type="ORF">LCGC14_1432030</name>
</gene>
<dbReference type="InterPro" id="IPR035246">
    <property type="entry name" value="Spermidine_synt_N"/>
</dbReference>
<dbReference type="Gene3D" id="3.40.50.150">
    <property type="entry name" value="Vaccinia Virus protein VP39"/>
    <property type="match status" value="1"/>
</dbReference>
<evidence type="ECO:0000313" key="7">
    <source>
        <dbReference type="EMBL" id="KKM71301.1"/>
    </source>
</evidence>
<keyword evidence="2" id="KW-0808">Transferase</keyword>
<dbReference type="GO" id="GO:0006596">
    <property type="term" value="P:polyamine biosynthetic process"/>
    <property type="evidence" value="ECO:0007669"/>
    <property type="project" value="UniProtKB-KW"/>
</dbReference>
<evidence type="ECO:0000256" key="4">
    <source>
        <dbReference type="ARBA" id="ARBA00048874"/>
    </source>
</evidence>
<comment type="caution">
    <text evidence="7">The sequence shown here is derived from an EMBL/GenBank/DDBJ whole genome shotgun (WGS) entry which is preliminary data.</text>
</comment>
<reference evidence="7" key="1">
    <citation type="journal article" date="2015" name="Nature">
        <title>Complex archaea that bridge the gap between prokaryotes and eukaryotes.</title>
        <authorList>
            <person name="Spang A."/>
            <person name="Saw J.H."/>
            <person name="Jorgensen S.L."/>
            <person name="Zaremba-Niedzwiedzka K."/>
            <person name="Martijn J."/>
            <person name="Lind A.E."/>
            <person name="van Eijk R."/>
            <person name="Schleper C."/>
            <person name="Guy L."/>
            <person name="Ettema T.J."/>
        </authorList>
    </citation>
    <scope>NUCLEOTIDE SEQUENCE</scope>
</reference>
<dbReference type="PANTHER" id="PTHR43317:SF1">
    <property type="entry name" value="THERMOSPERMINE SYNTHASE ACAULIS5"/>
    <property type="match status" value="1"/>
</dbReference>
<dbReference type="AlphaFoldDB" id="A0A0F9K9I8"/>
<dbReference type="InterPro" id="IPR001045">
    <property type="entry name" value="Spermi_synthase"/>
</dbReference>
<dbReference type="CDD" id="cd02440">
    <property type="entry name" value="AdoMet_MTases"/>
    <property type="match status" value="1"/>
</dbReference>